<dbReference type="Pfam" id="PF00106">
    <property type="entry name" value="adh_short"/>
    <property type="match status" value="1"/>
</dbReference>
<evidence type="ECO:0000313" key="11">
    <source>
        <dbReference type="EMBL" id="VWB33180.1"/>
    </source>
</evidence>
<keyword evidence="4" id="KW-0520">NAD</keyword>
<evidence type="ECO:0000256" key="2">
    <source>
        <dbReference type="ARBA" id="ARBA00006484"/>
    </source>
</evidence>
<dbReference type="NCBIfam" id="NF006074">
    <property type="entry name" value="PRK08220.1"/>
    <property type="match status" value="1"/>
</dbReference>
<dbReference type="PROSITE" id="PS00061">
    <property type="entry name" value="ADH_SHORT"/>
    <property type="match status" value="1"/>
</dbReference>
<organism evidence="11 12">
    <name type="scientific">Burkholderia lata (strain ATCC 17760 / DSM 23089 / LMG 22485 / NCIMB 9086 / R18194 / 383)</name>
    <dbReference type="NCBI Taxonomy" id="482957"/>
    <lineage>
        <taxon>Bacteria</taxon>
        <taxon>Pseudomonadati</taxon>
        <taxon>Pseudomonadota</taxon>
        <taxon>Betaproteobacteria</taxon>
        <taxon>Burkholderiales</taxon>
        <taxon>Burkholderiaceae</taxon>
        <taxon>Burkholderia</taxon>
        <taxon>Burkholderia cepacia complex</taxon>
    </lineage>
</organism>
<dbReference type="InterPro" id="IPR002347">
    <property type="entry name" value="SDR_fam"/>
</dbReference>
<dbReference type="PRINTS" id="PR00080">
    <property type="entry name" value="SDRFAMILY"/>
</dbReference>
<evidence type="ECO:0000256" key="1">
    <source>
        <dbReference type="ARBA" id="ARBA00004924"/>
    </source>
</evidence>
<dbReference type="SUPFAM" id="SSF51735">
    <property type="entry name" value="NAD(P)-binding Rossmann-fold domains"/>
    <property type="match status" value="1"/>
</dbReference>
<dbReference type="InterPro" id="IPR036291">
    <property type="entry name" value="NAD(P)-bd_dom_sf"/>
</dbReference>
<dbReference type="NCBIfam" id="TIGR04316">
    <property type="entry name" value="dhbA_paeA"/>
    <property type="match status" value="1"/>
</dbReference>
<dbReference type="AlphaFoldDB" id="A0A6P2ITN0"/>
<gene>
    <name evidence="11" type="ORF">BLA23254_01441</name>
</gene>
<evidence type="ECO:0000313" key="12">
    <source>
        <dbReference type="Proteomes" id="UP000494218"/>
    </source>
</evidence>
<evidence type="ECO:0000256" key="7">
    <source>
        <dbReference type="ARBA" id="ARBA00067530"/>
    </source>
</evidence>
<evidence type="ECO:0000256" key="6">
    <source>
        <dbReference type="ARBA" id="ARBA00066334"/>
    </source>
</evidence>
<comment type="catalytic activity">
    <reaction evidence="5">
        <text>(2S,3S)-2,3-dihydroxy-2,3-dihydrobenzoate + NAD(+) = 2,3-dihydroxybenzoate + NADH + H(+)</text>
        <dbReference type="Rhea" id="RHEA:23824"/>
        <dbReference type="ChEBI" id="CHEBI:15378"/>
        <dbReference type="ChEBI" id="CHEBI:36654"/>
        <dbReference type="ChEBI" id="CHEBI:57540"/>
        <dbReference type="ChEBI" id="CHEBI:57945"/>
        <dbReference type="ChEBI" id="CHEBI:58764"/>
        <dbReference type="EC" id="1.3.1.28"/>
    </reaction>
</comment>
<evidence type="ECO:0000256" key="9">
    <source>
        <dbReference type="RuleBase" id="RU000363"/>
    </source>
</evidence>
<dbReference type="PRINTS" id="PR01397">
    <property type="entry name" value="DHBDHDRGNASE"/>
</dbReference>
<evidence type="ECO:0000256" key="4">
    <source>
        <dbReference type="ARBA" id="ARBA00023027"/>
    </source>
</evidence>
<dbReference type="SMART" id="SM00822">
    <property type="entry name" value="PKS_KR"/>
    <property type="match status" value="1"/>
</dbReference>
<dbReference type="PANTHER" id="PTHR43669">
    <property type="entry name" value="5-KETO-D-GLUCONATE 5-REDUCTASE"/>
    <property type="match status" value="1"/>
</dbReference>
<dbReference type="RefSeq" id="WP_175030627.1">
    <property type="nucleotide sequence ID" value="NZ_CABVPW010000005.1"/>
</dbReference>
<evidence type="ECO:0000259" key="10">
    <source>
        <dbReference type="SMART" id="SM00822"/>
    </source>
</evidence>
<comment type="pathway">
    <text evidence="1">Siderophore biosynthesis.</text>
</comment>
<evidence type="ECO:0000256" key="5">
    <source>
        <dbReference type="ARBA" id="ARBA00052874"/>
    </source>
</evidence>
<dbReference type="GO" id="GO:0008667">
    <property type="term" value="F:2,3-dihydro-2,3-dihydroxybenzoate dehydrogenase activity"/>
    <property type="evidence" value="ECO:0007669"/>
    <property type="project" value="UniProtKB-UniRule"/>
</dbReference>
<sequence>MKSTTTTNLTFPAGIAVVTGAARGIGAALVRMLAAHGVDVAAFDMDGDALARTNADNPPAAGRVHAFAVDVADARAVQAAVERVESSVGPIGMLANVAGVLRLSSAASLTDDDWAHCFAVNTDGVFHLSRAVAPLMAARRAGAIVTVGSNAALVPRTQMAAYAASKAAAHQFTRCLGLELAAHGIRCNIVAPGSTDTPMQRQLWQGPEGPAMVIAGALGTYRNGIPLGRIATPDDIADAVLFLLSDASRHVTLHTLCVDGGATLGV</sequence>
<evidence type="ECO:0000256" key="8">
    <source>
        <dbReference type="NCBIfam" id="TIGR04316"/>
    </source>
</evidence>
<dbReference type="InterPro" id="IPR057326">
    <property type="entry name" value="KR_dom"/>
</dbReference>
<reference evidence="11 12" key="1">
    <citation type="submission" date="2019-09" db="EMBL/GenBank/DDBJ databases">
        <authorList>
            <person name="Depoorter E."/>
        </authorList>
    </citation>
    <scope>NUCLEOTIDE SEQUENCE [LARGE SCALE GENOMIC DNA]</scope>
    <source>
        <strain evidence="11">LMG 23254</strain>
    </source>
</reference>
<accession>A0A6P2ITN0</accession>
<keyword evidence="3" id="KW-0560">Oxidoreductase</keyword>
<dbReference type="EMBL" id="CABVPW010000005">
    <property type="protein sequence ID" value="VWB33180.1"/>
    <property type="molecule type" value="Genomic_DNA"/>
</dbReference>
<protein>
    <recommendedName>
        <fullName evidence="7 8">2,3-dihydro-2,3-dihydroxybenzoate dehydrogenase</fullName>
        <ecNumber evidence="6 8">1.3.1.28</ecNumber>
    </recommendedName>
</protein>
<dbReference type="Gene3D" id="3.40.50.720">
    <property type="entry name" value="NAD(P)-binding Rossmann-like Domain"/>
    <property type="match status" value="1"/>
</dbReference>
<comment type="similarity">
    <text evidence="2 9">Belongs to the short-chain dehydrogenases/reductases (SDR) family.</text>
</comment>
<evidence type="ECO:0000256" key="3">
    <source>
        <dbReference type="ARBA" id="ARBA00023002"/>
    </source>
</evidence>
<dbReference type="Proteomes" id="UP000494218">
    <property type="component" value="Unassembled WGS sequence"/>
</dbReference>
<proteinExistence type="inferred from homology"/>
<name>A0A6P2ITN0_BURL3</name>
<dbReference type="InterPro" id="IPR003560">
    <property type="entry name" value="DHB_DH"/>
</dbReference>
<dbReference type="EC" id="1.3.1.28" evidence="6 8"/>
<dbReference type="GO" id="GO:0019290">
    <property type="term" value="P:siderophore biosynthetic process"/>
    <property type="evidence" value="ECO:0007669"/>
    <property type="project" value="InterPro"/>
</dbReference>
<dbReference type="FunFam" id="3.40.50.720:FF:000160">
    <property type="entry name" value="2,3-dihydro-2,3-dihydroxybenzoate dehydrogenase"/>
    <property type="match status" value="1"/>
</dbReference>
<dbReference type="InterPro" id="IPR020904">
    <property type="entry name" value="Sc_DH/Rdtase_CS"/>
</dbReference>
<feature type="domain" description="Ketoreductase" evidence="10">
    <location>
        <begin position="14"/>
        <end position="195"/>
    </location>
</feature>
<dbReference type="PANTHER" id="PTHR43669:SF3">
    <property type="entry name" value="ALCOHOL DEHYDROGENASE, PUTATIVE (AFU_ORTHOLOGUE AFUA_3G03445)-RELATED"/>
    <property type="match status" value="1"/>
</dbReference>